<evidence type="ECO:0008006" key="3">
    <source>
        <dbReference type="Google" id="ProtNLM"/>
    </source>
</evidence>
<evidence type="ECO:0000313" key="2">
    <source>
        <dbReference type="Proteomes" id="UP000597444"/>
    </source>
</evidence>
<comment type="caution">
    <text evidence="1">The sequence shown here is derived from an EMBL/GenBank/DDBJ whole genome shotgun (WGS) entry which is preliminary data.</text>
</comment>
<evidence type="ECO:0000313" key="1">
    <source>
        <dbReference type="EMBL" id="GHP00592.1"/>
    </source>
</evidence>
<gene>
    <name evidence="1" type="ORF">KSF_106390</name>
</gene>
<accession>A0A8J3J2Z0</accession>
<proteinExistence type="predicted"/>
<name>A0A8J3J2Z0_9CHLR</name>
<reference evidence="1" key="1">
    <citation type="submission" date="2020-10" db="EMBL/GenBank/DDBJ databases">
        <title>Taxonomic study of unclassified bacteria belonging to the class Ktedonobacteria.</title>
        <authorList>
            <person name="Yabe S."/>
            <person name="Wang C.M."/>
            <person name="Zheng Y."/>
            <person name="Sakai Y."/>
            <person name="Cavaletti L."/>
            <person name="Monciardini P."/>
            <person name="Donadio S."/>
        </authorList>
    </citation>
    <scope>NUCLEOTIDE SEQUENCE</scope>
    <source>
        <strain evidence="1">ID150040</strain>
    </source>
</reference>
<sequence length="151" mass="17461">MKAYPRTCQTCGRGCVGRVCRACYTKAPRKSIWRHEWAYIYELHDPDSGQVRYVGCSEHPGVRLTLHVHNAWKERSPKDLWIRTLLRAGKRPVLKVVKKVSYAQRLEEEQRHIRVLLDAGADLLNVVVRGTKWWHRVRAPGSHSISSPRGN</sequence>
<dbReference type="EMBL" id="BNJK01000003">
    <property type="protein sequence ID" value="GHP00592.1"/>
    <property type="molecule type" value="Genomic_DNA"/>
</dbReference>
<protein>
    <recommendedName>
        <fullName evidence="3">GIY-YIG domain-containing protein</fullName>
    </recommendedName>
</protein>
<keyword evidence="2" id="KW-1185">Reference proteome</keyword>
<dbReference type="Proteomes" id="UP000597444">
    <property type="component" value="Unassembled WGS sequence"/>
</dbReference>
<dbReference type="RefSeq" id="WP_220211183.1">
    <property type="nucleotide sequence ID" value="NZ_BNJK01000003.1"/>
</dbReference>
<dbReference type="AlphaFoldDB" id="A0A8J3J2Z0"/>
<organism evidence="1 2">
    <name type="scientific">Reticulibacter mediterranei</name>
    <dbReference type="NCBI Taxonomy" id="2778369"/>
    <lineage>
        <taxon>Bacteria</taxon>
        <taxon>Bacillati</taxon>
        <taxon>Chloroflexota</taxon>
        <taxon>Ktedonobacteria</taxon>
        <taxon>Ktedonobacterales</taxon>
        <taxon>Reticulibacteraceae</taxon>
        <taxon>Reticulibacter</taxon>
    </lineage>
</organism>